<gene>
    <name evidence="1" type="ORF">A2920_02465</name>
</gene>
<dbReference type="Proteomes" id="UP000179283">
    <property type="component" value="Unassembled WGS sequence"/>
</dbReference>
<dbReference type="EMBL" id="MHWD01000025">
    <property type="protein sequence ID" value="OHB03207.1"/>
    <property type="molecule type" value="Genomic_DNA"/>
</dbReference>
<evidence type="ECO:0000313" key="2">
    <source>
        <dbReference type="Proteomes" id="UP000179283"/>
    </source>
</evidence>
<dbReference type="Gene3D" id="3.40.50.1820">
    <property type="entry name" value="alpha/beta hydrolase"/>
    <property type="match status" value="1"/>
</dbReference>
<sequence length="201" mass="23323">METKQQVVVVHGGDTFETYGEYISFLKKYEVSLEYFKKRRWRENLQDVLGDDFEVIAPAMPNKSNAQYLEWKIWFEKLFPFLDDSLILIGHSLGGAFVAKYLSENRFPKKLKAVLLVAAVYDKDTEGYGLATFSLPKELDLQTDKICLYHSKDDFVVPFDDVNRYKEALPNAEVKIFEDRGHFATEEFPEIVEDIKSIAKK</sequence>
<proteinExistence type="predicted"/>
<dbReference type="Pfam" id="PF06821">
    <property type="entry name" value="Ser_hydrolase"/>
    <property type="match status" value="1"/>
</dbReference>
<evidence type="ECO:0008006" key="3">
    <source>
        <dbReference type="Google" id="ProtNLM"/>
    </source>
</evidence>
<dbReference type="AlphaFoldDB" id="A0A1G2U110"/>
<dbReference type="InterPro" id="IPR010662">
    <property type="entry name" value="RBBP9/YdeN"/>
</dbReference>
<evidence type="ECO:0000313" key="1">
    <source>
        <dbReference type="EMBL" id="OHB03207.1"/>
    </source>
</evidence>
<name>A0A1G2U110_9BACT</name>
<dbReference type="GO" id="GO:0016787">
    <property type="term" value="F:hydrolase activity"/>
    <property type="evidence" value="ECO:0007669"/>
    <property type="project" value="InterPro"/>
</dbReference>
<organism evidence="1 2">
    <name type="scientific">Candidatus Zambryskibacteria bacterium RIFCSPLOWO2_01_FULL_43_17</name>
    <dbReference type="NCBI Taxonomy" id="1802760"/>
    <lineage>
        <taxon>Bacteria</taxon>
        <taxon>Candidatus Zambryskiibacteriota</taxon>
    </lineage>
</organism>
<dbReference type="PANTHER" id="PTHR15394">
    <property type="entry name" value="SERINE HYDROLASE RBBP9"/>
    <property type="match status" value="1"/>
</dbReference>
<accession>A0A1G2U110</accession>
<dbReference type="SUPFAM" id="SSF53474">
    <property type="entry name" value="alpha/beta-Hydrolases"/>
    <property type="match status" value="1"/>
</dbReference>
<dbReference type="PANTHER" id="PTHR15394:SF3">
    <property type="entry name" value="SERINE HYDROLASE RBBP9"/>
    <property type="match status" value="1"/>
</dbReference>
<reference evidence="1 2" key="1">
    <citation type="journal article" date="2016" name="Nat. Commun.">
        <title>Thousands of microbial genomes shed light on interconnected biogeochemical processes in an aquifer system.</title>
        <authorList>
            <person name="Anantharaman K."/>
            <person name="Brown C.T."/>
            <person name="Hug L.A."/>
            <person name="Sharon I."/>
            <person name="Castelle C.J."/>
            <person name="Probst A.J."/>
            <person name="Thomas B.C."/>
            <person name="Singh A."/>
            <person name="Wilkins M.J."/>
            <person name="Karaoz U."/>
            <person name="Brodie E.L."/>
            <person name="Williams K.H."/>
            <person name="Hubbard S.S."/>
            <person name="Banfield J.F."/>
        </authorList>
    </citation>
    <scope>NUCLEOTIDE SEQUENCE [LARGE SCALE GENOMIC DNA]</scope>
</reference>
<dbReference type="InterPro" id="IPR029058">
    <property type="entry name" value="AB_hydrolase_fold"/>
</dbReference>
<comment type="caution">
    <text evidence="1">The sequence shown here is derived from an EMBL/GenBank/DDBJ whole genome shotgun (WGS) entry which is preliminary data.</text>
</comment>
<protein>
    <recommendedName>
        <fullName evidence="3">AB hydrolase-1 domain-containing protein</fullName>
    </recommendedName>
</protein>